<sequence>MTSLNFRGAAHSLFLTGDHSMSSTLGGFRNDRLRSLRALQIKETHPIITDNIEFHLNKGEHDPKLKNVFLDISAEVAAELNGDYSQVGTAKASKTYKLGMEAHAAVGELRKRNTINTETWNVVYPTTIPPKTKITLTSSLTRSTMNVPYTVTFRQGKKKWTESGTYRGVDHHGFVTEFKEEPL</sequence>
<dbReference type="Proteomes" id="UP000683360">
    <property type="component" value="Unassembled WGS sequence"/>
</dbReference>
<dbReference type="SUPFAM" id="SSF56973">
    <property type="entry name" value="Aerolisin/ETX pore-forming domain"/>
    <property type="match status" value="1"/>
</dbReference>
<accession>A0A8S3UFB0</accession>
<evidence type="ECO:0000313" key="2">
    <source>
        <dbReference type="Proteomes" id="UP000683360"/>
    </source>
</evidence>
<dbReference type="Gene3D" id="2.170.15.10">
    <property type="entry name" value="Proaerolysin, chain A, domain 3"/>
    <property type="match status" value="1"/>
</dbReference>
<protein>
    <submittedName>
        <fullName evidence="1">Uncharacterized protein</fullName>
    </submittedName>
</protein>
<proteinExistence type="predicted"/>
<dbReference type="AlphaFoldDB" id="A0A8S3UFB0"/>
<dbReference type="EMBL" id="CAJPWZ010002674">
    <property type="protein sequence ID" value="CAG2242503.1"/>
    <property type="molecule type" value="Genomic_DNA"/>
</dbReference>
<comment type="caution">
    <text evidence="1">The sequence shown here is derived from an EMBL/GenBank/DDBJ whole genome shotgun (WGS) entry which is preliminary data.</text>
</comment>
<name>A0A8S3UFB0_MYTED</name>
<reference evidence="1" key="1">
    <citation type="submission" date="2021-03" db="EMBL/GenBank/DDBJ databases">
        <authorList>
            <person name="Bekaert M."/>
        </authorList>
    </citation>
    <scope>NUCLEOTIDE SEQUENCE</scope>
</reference>
<organism evidence="1 2">
    <name type="scientific">Mytilus edulis</name>
    <name type="common">Blue mussel</name>
    <dbReference type="NCBI Taxonomy" id="6550"/>
    <lineage>
        <taxon>Eukaryota</taxon>
        <taxon>Metazoa</taxon>
        <taxon>Spiralia</taxon>
        <taxon>Lophotrochozoa</taxon>
        <taxon>Mollusca</taxon>
        <taxon>Bivalvia</taxon>
        <taxon>Autobranchia</taxon>
        <taxon>Pteriomorphia</taxon>
        <taxon>Mytilida</taxon>
        <taxon>Mytiloidea</taxon>
        <taxon>Mytilidae</taxon>
        <taxon>Mytilinae</taxon>
        <taxon>Mytilus</taxon>
    </lineage>
</organism>
<gene>
    <name evidence="1" type="ORF">MEDL_54668</name>
</gene>
<keyword evidence="2" id="KW-1185">Reference proteome</keyword>
<evidence type="ECO:0000313" key="1">
    <source>
        <dbReference type="EMBL" id="CAG2242503.1"/>
    </source>
</evidence>